<feature type="transmembrane region" description="Helical" evidence="9">
    <location>
        <begin position="352"/>
        <end position="372"/>
    </location>
</feature>
<feature type="transmembrane region" description="Helical" evidence="9">
    <location>
        <begin position="233"/>
        <end position="256"/>
    </location>
</feature>
<evidence type="ECO:0000256" key="5">
    <source>
        <dbReference type="ARBA" id="ARBA00022692"/>
    </source>
</evidence>
<feature type="transmembrane region" description="Helical" evidence="9">
    <location>
        <begin position="202"/>
        <end position="221"/>
    </location>
</feature>
<dbReference type="NCBIfam" id="TIGR00835">
    <property type="entry name" value="agcS"/>
    <property type="match status" value="1"/>
</dbReference>
<evidence type="ECO:0000256" key="9">
    <source>
        <dbReference type="RuleBase" id="RU363064"/>
    </source>
</evidence>
<evidence type="ECO:0000256" key="6">
    <source>
        <dbReference type="ARBA" id="ARBA00022847"/>
    </source>
</evidence>
<keyword evidence="7 9" id="KW-1133">Transmembrane helix</keyword>
<evidence type="ECO:0000256" key="7">
    <source>
        <dbReference type="ARBA" id="ARBA00022989"/>
    </source>
</evidence>
<keyword evidence="12" id="KW-1185">Reference proteome</keyword>
<evidence type="ECO:0000256" key="2">
    <source>
        <dbReference type="ARBA" id="ARBA00009261"/>
    </source>
</evidence>
<evidence type="ECO:0000256" key="3">
    <source>
        <dbReference type="ARBA" id="ARBA00022448"/>
    </source>
</evidence>
<feature type="region of interest" description="Disordered" evidence="10">
    <location>
        <begin position="468"/>
        <end position="488"/>
    </location>
</feature>
<evidence type="ECO:0000256" key="8">
    <source>
        <dbReference type="ARBA" id="ARBA00023136"/>
    </source>
</evidence>
<dbReference type="InterPro" id="IPR001463">
    <property type="entry name" value="Na/Ala_symport"/>
</dbReference>
<feature type="transmembrane region" description="Helical" evidence="9">
    <location>
        <begin position="89"/>
        <end position="113"/>
    </location>
</feature>
<dbReference type="FunFam" id="1.20.1740.10:FF:000004">
    <property type="entry name" value="Sodium:alanine symporter family protein"/>
    <property type="match status" value="1"/>
</dbReference>
<feature type="transmembrane region" description="Helical" evidence="9">
    <location>
        <begin position="133"/>
        <end position="152"/>
    </location>
</feature>
<dbReference type="PANTHER" id="PTHR30330:SF7">
    <property type="entry name" value="SODIUM_PROTON-DEPENDENT ALANINE CARRIER PROTEIN YRBD-RELATED"/>
    <property type="match status" value="1"/>
</dbReference>
<protein>
    <submittedName>
        <fullName evidence="11">Alanine:cation symporter family protein</fullName>
    </submittedName>
</protein>
<dbReference type="Pfam" id="PF01235">
    <property type="entry name" value="Na_Ala_symp"/>
    <property type="match status" value="1"/>
</dbReference>
<comment type="similarity">
    <text evidence="2 9">Belongs to the alanine or glycine:cation symporter (AGCS) (TC 2.A.25) family.</text>
</comment>
<feature type="transmembrane region" description="Helical" evidence="9">
    <location>
        <begin position="15"/>
        <end position="35"/>
    </location>
</feature>
<feature type="transmembrane region" description="Helical" evidence="9">
    <location>
        <begin position="393"/>
        <end position="416"/>
    </location>
</feature>
<dbReference type="PRINTS" id="PR00175">
    <property type="entry name" value="NAALASMPORT"/>
</dbReference>
<dbReference type="RefSeq" id="WP_121794367.1">
    <property type="nucleotide sequence ID" value="NZ_RDBF01000006.1"/>
</dbReference>
<dbReference type="GO" id="GO:0005886">
    <property type="term" value="C:plasma membrane"/>
    <property type="evidence" value="ECO:0007669"/>
    <property type="project" value="UniProtKB-SubCell"/>
</dbReference>
<feature type="transmembrane region" description="Helical" evidence="9">
    <location>
        <begin position="422"/>
        <end position="441"/>
    </location>
</feature>
<dbReference type="GO" id="GO:0005283">
    <property type="term" value="F:amino acid:sodium symporter activity"/>
    <property type="evidence" value="ECO:0007669"/>
    <property type="project" value="InterPro"/>
</dbReference>
<accession>A0A3L8PKG5</accession>
<keyword evidence="3 9" id="KW-0813">Transport</keyword>
<dbReference type="AlphaFoldDB" id="A0A3L8PKG5"/>
<keyword evidence="6 9" id="KW-0769">Symport</keyword>
<evidence type="ECO:0000256" key="10">
    <source>
        <dbReference type="SAM" id="MobiDB-lite"/>
    </source>
</evidence>
<evidence type="ECO:0000313" key="11">
    <source>
        <dbReference type="EMBL" id="RLV55730.1"/>
    </source>
</evidence>
<evidence type="ECO:0000256" key="4">
    <source>
        <dbReference type="ARBA" id="ARBA00022475"/>
    </source>
</evidence>
<evidence type="ECO:0000313" key="12">
    <source>
        <dbReference type="Proteomes" id="UP000282515"/>
    </source>
</evidence>
<feature type="transmembrane region" description="Helical" evidence="9">
    <location>
        <begin position="293"/>
        <end position="314"/>
    </location>
</feature>
<feature type="transmembrane region" description="Helical" evidence="9">
    <location>
        <begin position="172"/>
        <end position="190"/>
    </location>
</feature>
<name>A0A3L8PKG5_9ACTN</name>
<reference evidence="11 12" key="1">
    <citation type="submission" date="2018-10" db="EMBL/GenBank/DDBJ databases">
        <title>Aeromicrobium sp. 9W16Y-2 whole genome shotgun sequence.</title>
        <authorList>
            <person name="Li F."/>
        </authorList>
    </citation>
    <scope>NUCLEOTIDE SEQUENCE [LARGE SCALE GENOMIC DNA]</scope>
    <source>
        <strain evidence="11 12">9W16Y-2</strain>
    </source>
</reference>
<dbReference type="PANTHER" id="PTHR30330">
    <property type="entry name" value="AGSS FAMILY TRANSPORTER, SODIUM-ALANINE"/>
    <property type="match status" value="1"/>
</dbReference>
<dbReference type="OrthoDB" id="9806926at2"/>
<keyword evidence="4 9" id="KW-1003">Cell membrane</keyword>
<keyword evidence="5 9" id="KW-0812">Transmembrane</keyword>
<keyword evidence="8 9" id="KW-0472">Membrane</keyword>
<organism evidence="11 12">
    <name type="scientific">Aeromicrobium phragmitis</name>
    <dbReference type="NCBI Taxonomy" id="2478914"/>
    <lineage>
        <taxon>Bacteria</taxon>
        <taxon>Bacillati</taxon>
        <taxon>Actinomycetota</taxon>
        <taxon>Actinomycetes</taxon>
        <taxon>Propionibacteriales</taxon>
        <taxon>Nocardioidaceae</taxon>
        <taxon>Aeromicrobium</taxon>
    </lineage>
</organism>
<feature type="transmembrane region" description="Helical" evidence="9">
    <location>
        <begin position="56"/>
        <end position="83"/>
    </location>
</feature>
<comment type="subcellular location">
    <subcellularLocation>
        <location evidence="1 9">Cell membrane</location>
        <topology evidence="1 9">Multi-pass membrane protein</topology>
    </subcellularLocation>
</comment>
<comment type="caution">
    <text evidence="11">The sequence shown here is derived from an EMBL/GenBank/DDBJ whole genome shotgun (WGS) entry which is preliminary data.</text>
</comment>
<sequence length="488" mass="51399">MDTITFINDSIWNPMAYFALATGLVFTLITGFVQFRRIPDTVRLITNKRESADGISSLQALLLTLASRVGVGNIAGVATAIAAGGPGALVWMVICALLGAASSFAESTLAQVFKRKVNDEHRGGMPFYIEHGLKLKWLAVVVSTLAMLGYGFVFPGVQSNNIAASMEGAFSIPTWLTAVLITGLMAFVIVGGTKRIVAVAQIMVPVMALGYVLAALVITLVNVDQLVPTLQLIFGSAFGTDQVFGGIVGAAVAWGVRRAVFSNVAGVGEGTYGSAAASVSHPVKQGLVQSFSIFIDTVVVCFATGLMIVMTGSYNVFAADGEPLVEHVPGLQAGPAYTQEAISTVMPGFGPAFVAIALFFFAFTTLVAFFYIAKTNLVYLTGTESSRVGDPALKAGMLVITFIGAIISADAMWGIGDIGYGTLGWVNMLCVLALSGTVIKVTRDYDRQRRAGLDPVFRPSELGITGADFWESDPAAAQPPRDAEHEAH</sequence>
<gene>
    <name evidence="11" type="ORF">D9V41_09705</name>
</gene>
<dbReference type="Gene3D" id="1.20.1740.10">
    <property type="entry name" value="Amino acid/polyamine transporter I"/>
    <property type="match status" value="1"/>
</dbReference>
<dbReference type="EMBL" id="RDBF01000006">
    <property type="protein sequence ID" value="RLV55730.1"/>
    <property type="molecule type" value="Genomic_DNA"/>
</dbReference>
<proteinExistence type="inferred from homology"/>
<evidence type="ECO:0000256" key="1">
    <source>
        <dbReference type="ARBA" id="ARBA00004651"/>
    </source>
</evidence>
<dbReference type="Proteomes" id="UP000282515">
    <property type="component" value="Unassembled WGS sequence"/>
</dbReference>